<proteinExistence type="predicted"/>
<gene>
    <name evidence="1" type="ORF">IQ260_18675</name>
</gene>
<comment type="caution">
    <text evidence="1">The sequence shown here is derived from an EMBL/GenBank/DDBJ whole genome shotgun (WGS) entry which is preliminary data.</text>
</comment>
<dbReference type="Proteomes" id="UP000615026">
    <property type="component" value="Unassembled WGS sequence"/>
</dbReference>
<organism evidence="1 2">
    <name type="scientific">Leptolyngbya cf. ectocarpi LEGE 11479</name>
    <dbReference type="NCBI Taxonomy" id="1828722"/>
    <lineage>
        <taxon>Bacteria</taxon>
        <taxon>Bacillati</taxon>
        <taxon>Cyanobacteriota</taxon>
        <taxon>Cyanophyceae</taxon>
        <taxon>Leptolyngbyales</taxon>
        <taxon>Leptolyngbyaceae</taxon>
        <taxon>Leptolyngbya group</taxon>
        <taxon>Leptolyngbya</taxon>
    </lineage>
</organism>
<reference evidence="1" key="1">
    <citation type="submission" date="2020-10" db="EMBL/GenBank/DDBJ databases">
        <authorList>
            <person name="Castelo-Branco R."/>
            <person name="Eusebio N."/>
            <person name="Adriana R."/>
            <person name="Vieira A."/>
            <person name="Brugerolle De Fraissinette N."/>
            <person name="Rezende De Castro R."/>
            <person name="Schneider M.P."/>
            <person name="Vasconcelos V."/>
            <person name="Leao P.N."/>
        </authorList>
    </citation>
    <scope>NUCLEOTIDE SEQUENCE</scope>
    <source>
        <strain evidence="1">LEGE 11479</strain>
    </source>
</reference>
<dbReference type="RefSeq" id="WP_193994611.1">
    <property type="nucleotide sequence ID" value="NZ_JADEXP010000190.1"/>
</dbReference>
<accession>A0A928ZWB9</accession>
<dbReference type="InterPro" id="IPR035943">
    <property type="entry name" value="XisI-like_sf"/>
</dbReference>
<dbReference type="CDD" id="cd16382">
    <property type="entry name" value="XisI-like"/>
    <property type="match status" value="1"/>
</dbReference>
<evidence type="ECO:0000313" key="1">
    <source>
        <dbReference type="EMBL" id="MBE9068674.1"/>
    </source>
</evidence>
<evidence type="ECO:0000313" key="2">
    <source>
        <dbReference type="Proteomes" id="UP000615026"/>
    </source>
</evidence>
<dbReference type="Gene3D" id="3.30.310.110">
    <property type="entry name" value="XisI-like"/>
    <property type="match status" value="1"/>
</dbReference>
<keyword evidence="2" id="KW-1185">Reference proteome</keyword>
<dbReference type="InterPro" id="IPR014968">
    <property type="entry name" value="XisI"/>
</dbReference>
<dbReference type="SUPFAM" id="SSF143847">
    <property type="entry name" value="XisI-like"/>
    <property type="match status" value="1"/>
</dbReference>
<dbReference type="Pfam" id="PF08869">
    <property type="entry name" value="XisI"/>
    <property type="match status" value="1"/>
</dbReference>
<sequence length="112" mass="12926">MDTLEACRNVIQSLLADYATVPIANGEIECYTVFDIQQDHYQVMNVGWDGHRRVYGCVLHLDIKDDKIWIQQNMTEMKVAQELVNRGIEKESIVLGFQAPEVRQYTEYSATI</sequence>
<dbReference type="AlphaFoldDB" id="A0A928ZWB9"/>
<protein>
    <submittedName>
        <fullName evidence="1">XisI protein</fullName>
    </submittedName>
</protein>
<dbReference type="EMBL" id="JADEXP010000190">
    <property type="protein sequence ID" value="MBE9068674.1"/>
    <property type="molecule type" value="Genomic_DNA"/>
</dbReference>
<name>A0A928ZWB9_LEPEC</name>